<feature type="transmembrane region" description="Helical" evidence="1">
    <location>
        <begin position="60"/>
        <end position="79"/>
    </location>
</feature>
<evidence type="ECO:0000313" key="3">
    <source>
        <dbReference type="Proteomes" id="UP000441399"/>
    </source>
</evidence>
<keyword evidence="1" id="KW-0812">Transmembrane</keyword>
<protein>
    <submittedName>
        <fullName evidence="2">Uncharacterized protein</fullName>
    </submittedName>
</protein>
<reference evidence="2 3" key="1">
    <citation type="submission" date="2019-11" db="EMBL/GenBank/DDBJ databases">
        <authorList>
            <person name="Holert J."/>
        </authorList>
    </citation>
    <scope>NUCLEOTIDE SEQUENCE [LARGE SCALE GENOMIC DNA]</scope>
    <source>
        <strain evidence="2">SB11_3</strain>
    </source>
</reference>
<keyword evidence="1" id="KW-0472">Membrane</keyword>
<evidence type="ECO:0000313" key="2">
    <source>
        <dbReference type="EMBL" id="CAA0091795.1"/>
    </source>
</evidence>
<feature type="transmembrane region" description="Helical" evidence="1">
    <location>
        <begin position="29"/>
        <end position="48"/>
    </location>
</feature>
<dbReference type="AlphaFoldDB" id="A0A5S9NN83"/>
<gene>
    <name evidence="2" type="ORF">OPDIPICF_03714</name>
</gene>
<dbReference type="EMBL" id="CACSIO010000002">
    <property type="protein sequence ID" value="CAA0091795.1"/>
    <property type="molecule type" value="Genomic_DNA"/>
</dbReference>
<keyword evidence="3" id="KW-1185">Reference proteome</keyword>
<keyword evidence="1" id="KW-1133">Transmembrane helix</keyword>
<dbReference type="Proteomes" id="UP000441399">
    <property type="component" value="Unassembled WGS sequence"/>
</dbReference>
<sequence length="80" mass="8624">MQLNNVVDFIYRWNSLSATALPWRKISQAFSVTAVFLFCSLLSVNTLAAATESVVTSAGVLDWSSIIIMLAGGLVLFLLG</sequence>
<organism evidence="2 3">
    <name type="scientific">BD1-7 clade bacterium</name>
    <dbReference type="NCBI Taxonomy" id="2029982"/>
    <lineage>
        <taxon>Bacteria</taxon>
        <taxon>Pseudomonadati</taxon>
        <taxon>Pseudomonadota</taxon>
        <taxon>Gammaproteobacteria</taxon>
        <taxon>Cellvibrionales</taxon>
        <taxon>Spongiibacteraceae</taxon>
        <taxon>BD1-7 clade</taxon>
    </lineage>
</organism>
<accession>A0A5S9NN83</accession>
<proteinExistence type="predicted"/>
<evidence type="ECO:0000256" key="1">
    <source>
        <dbReference type="SAM" id="Phobius"/>
    </source>
</evidence>
<name>A0A5S9NN83_9GAMM</name>